<dbReference type="Pfam" id="PF00355">
    <property type="entry name" value="Rieske"/>
    <property type="match status" value="1"/>
</dbReference>
<dbReference type="Gene3D" id="2.102.10.10">
    <property type="entry name" value="Rieske [2Fe-2S] iron-sulphur domain"/>
    <property type="match status" value="1"/>
</dbReference>
<dbReference type="Proteomes" id="UP000287171">
    <property type="component" value="Unassembled WGS sequence"/>
</dbReference>
<evidence type="ECO:0000259" key="6">
    <source>
        <dbReference type="PROSITE" id="PS51296"/>
    </source>
</evidence>
<dbReference type="PROSITE" id="PS51296">
    <property type="entry name" value="RIESKE"/>
    <property type="match status" value="1"/>
</dbReference>
<dbReference type="PANTHER" id="PTHR21266:SF59">
    <property type="entry name" value="BLR4922 PROTEIN"/>
    <property type="match status" value="1"/>
</dbReference>
<dbReference type="GO" id="GO:0051537">
    <property type="term" value="F:2 iron, 2 sulfur cluster binding"/>
    <property type="evidence" value="ECO:0007669"/>
    <property type="project" value="UniProtKB-KW"/>
</dbReference>
<dbReference type="RefSeq" id="WP_126629239.1">
    <property type="nucleotide sequence ID" value="NZ_BIFT01000001.1"/>
</dbReference>
<dbReference type="InterPro" id="IPR050584">
    <property type="entry name" value="Cholesterol_7-desaturase"/>
</dbReference>
<organism evidence="7 8">
    <name type="scientific">Dictyobacter alpinus</name>
    <dbReference type="NCBI Taxonomy" id="2014873"/>
    <lineage>
        <taxon>Bacteria</taxon>
        <taxon>Bacillati</taxon>
        <taxon>Chloroflexota</taxon>
        <taxon>Ktedonobacteria</taxon>
        <taxon>Ktedonobacterales</taxon>
        <taxon>Dictyobacteraceae</taxon>
        <taxon>Dictyobacter</taxon>
    </lineage>
</organism>
<accession>A0A402BCM6</accession>
<dbReference type="SUPFAM" id="SSF50022">
    <property type="entry name" value="ISP domain"/>
    <property type="match status" value="1"/>
</dbReference>
<dbReference type="CDD" id="cd03469">
    <property type="entry name" value="Rieske_RO_Alpha_N"/>
    <property type="match status" value="1"/>
</dbReference>
<keyword evidence="8" id="KW-1185">Reference proteome</keyword>
<dbReference type="Pfam" id="PF19112">
    <property type="entry name" value="VanA_C"/>
    <property type="match status" value="1"/>
</dbReference>
<name>A0A402BCM6_9CHLR</name>
<evidence type="ECO:0000256" key="4">
    <source>
        <dbReference type="ARBA" id="ARBA00023004"/>
    </source>
</evidence>
<protein>
    <submittedName>
        <fullName evidence="7">Oxidase</fullName>
    </submittedName>
</protein>
<dbReference type="PANTHER" id="PTHR21266">
    <property type="entry name" value="IRON-SULFUR DOMAIN CONTAINING PROTEIN"/>
    <property type="match status" value="1"/>
</dbReference>
<evidence type="ECO:0000256" key="3">
    <source>
        <dbReference type="ARBA" id="ARBA00023002"/>
    </source>
</evidence>
<dbReference type="OrthoDB" id="9800776at2"/>
<evidence type="ECO:0000256" key="5">
    <source>
        <dbReference type="ARBA" id="ARBA00023014"/>
    </source>
</evidence>
<dbReference type="GO" id="GO:0016705">
    <property type="term" value="F:oxidoreductase activity, acting on paired donors, with incorporation or reduction of molecular oxygen"/>
    <property type="evidence" value="ECO:0007669"/>
    <property type="project" value="UniProtKB-ARBA"/>
</dbReference>
<dbReference type="GO" id="GO:0046872">
    <property type="term" value="F:metal ion binding"/>
    <property type="evidence" value="ECO:0007669"/>
    <property type="project" value="UniProtKB-KW"/>
</dbReference>
<dbReference type="InterPro" id="IPR036922">
    <property type="entry name" value="Rieske_2Fe-2S_sf"/>
</dbReference>
<keyword evidence="4" id="KW-0408">Iron</keyword>
<dbReference type="InterPro" id="IPR017941">
    <property type="entry name" value="Rieske_2Fe-2S"/>
</dbReference>
<dbReference type="EMBL" id="BIFT01000001">
    <property type="protein sequence ID" value="GCE29099.1"/>
    <property type="molecule type" value="Genomic_DNA"/>
</dbReference>
<proteinExistence type="predicted"/>
<comment type="caution">
    <text evidence="7">The sequence shown here is derived from an EMBL/GenBank/DDBJ whole genome shotgun (WGS) entry which is preliminary data.</text>
</comment>
<dbReference type="SUPFAM" id="SSF55961">
    <property type="entry name" value="Bet v1-like"/>
    <property type="match status" value="1"/>
</dbReference>
<evidence type="ECO:0000256" key="1">
    <source>
        <dbReference type="ARBA" id="ARBA00022714"/>
    </source>
</evidence>
<dbReference type="GO" id="GO:0004497">
    <property type="term" value="F:monooxygenase activity"/>
    <property type="evidence" value="ECO:0007669"/>
    <property type="project" value="UniProtKB-ARBA"/>
</dbReference>
<keyword evidence="3" id="KW-0560">Oxidoreductase</keyword>
<feature type="domain" description="Rieske" evidence="6">
    <location>
        <begin position="7"/>
        <end position="111"/>
    </location>
</feature>
<evidence type="ECO:0000313" key="8">
    <source>
        <dbReference type="Proteomes" id="UP000287171"/>
    </source>
</evidence>
<evidence type="ECO:0000256" key="2">
    <source>
        <dbReference type="ARBA" id="ARBA00022723"/>
    </source>
</evidence>
<dbReference type="AlphaFoldDB" id="A0A402BCM6"/>
<keyword evidence="2" id="KW-0479">Metal-binding</keyword>
<dbReference type="Gene3D" id="3.90.380.10">
    <property type="entry name" value="Naphthalene 1,2-dioxygenase Alpha Subunit, Chain A, domain 1"/>
    <property type="match status" value="1"/>
</dbReference>
<dbReference type="InterPro" id="IPR044043">
    <property type="entry name" value="VanA_C_cat"/>
</dbReference>
<evidence type="ECO:0000313" key="7">
    <source>
        <dbReference type="EMBL" id="GCE29099.1"/>
    </source>
</evidence>
<gene>
    <name evidence="7" type="ORF">KDA_45830</name>
</gene>
<keyword evidence="1" id="KW-0001">2Fe-2S</keyword>
<keyword evidence="5" id="KW-0411">Iron-sulfur</keyword>
<sequence length="340" mass="38894">MIPNMWYAVLESSEVKPGKPYAFTRLNEDLVFWRDKANKIVVMRDRCPHRRSKLSPGKIVDGNIQCHFHGFQYDRNGECQLIPANGRTGPRPKVFQCTTYPSQEAHGFIWAWYGEPRKEYPPLPFFDDLDGFVYSTAQKLWDVHYTRAIEGALDVSHLPFVHAKTIGRGGQTLVNGPYTTLEDNKIRVWVSNQPDQGLPAIKPTQVPPPEGPAGLWFNFPNVWQLYLGKDIRNVLIFAPVDDDHVMIYLRAYQNKLKLPLLGKGLTFLTNLANKYILNEDYAITRTQHPKKASLNIGEHFIPGDRPIALYLRQRRDLILAATGENPIEDAQEQQVEESLT</sequence>
<reference evidence="8" key="1">
    <citation type="submission" date="2018-12" db="EMBL/GenBank/DDBJ databases">
        <title>Tengunoibacter tsumagoiensis gen. nov., sp. nov., Dictyobacter kobayashii sp. nov., D. alpinus sp. nov., and D. joshuensis sp. nov. and description of Dictyobacteraceae fam. nov. within the order Ktedonobacterales isolated from Tengu-no-mugimeshi.</title>
        <authorList>
            <person name="Wang C.M."/>
            <person name="Zheng Y."/>
            <person name="Sakai Y."/>
            <person name="Toyoda A."/>
            <person name="Minakuchi Y."/>
            <person name="Abe K."/>
            <person name="Yokota A."/>
            <person name="Yabe S."/>
        </authorList>
    </citation>
    <scope>NUCLEOTIDE SEQUENCE [LARGE SCALE GENOMIC DNA]</scope>
    <source>
        <strain evidence="8">Uno16</strain>
    </source>
</reference>